<dbReference type="AlphaFoldDB" id="A0A226MPD5"/>
<comment type="subcellular location">
    <subcellularLocation>
        <location evidence="1">Membrane</location>
    </subcellularLocation>
</comment>
<feature type="compositionally biased region" description="Basic and acidic residues" evidence="3">
    <location>
        <begin position="184"/>
        <end position="200"/>
    </location>
</feature>
<accession>A0A226MPD5</accession>
<dbReference type="GO" id="GO:0016020">
    <property type="term" value="C:membrane"/>
    <property type="evidence" value="ECO:0007669"/>
    <property type="project" value="UniProtKB-SubCell"/>
</dbReference>
<evidence type="ECO:0000313" key="5">
    <source>
        <dbReference type="Proteomes" id="UP000198323"/>
    </source>
</evidence>
<organism evidence="4 5">
    <name type="scientific">Callipepla squamata</name>
    <name type="common">Scaled quail</name>
    <dbReference type="NCBI Taxonomy" id="9009"/>
    <lineage>
        <taxon>Eukaryota</taxon>
        <taxon>Metazoa</taxon>
        <taxon>Chordata</taxon>
        <taxon>Craniata</taxon>
        <taxon>Vertebrata</taxon>
        <taxon>Euteleostomi</taxon>
        <taxon>Archelosauria</taxon>
        <taxon>Archosauria</taxon>
        <taxon>Dinosauria</taxon>
        <taxon>Saurischia</taxon>
        <taxon>Theropoda</taxon>
        <taxon>Coelurosauria</taxon>
        <taxon>Aves</taxon>
        <taxon>Neognathae</taxon>
        <taxon>Galloanserae</taxon>
        <taxon>Galliformes</taxon>
        <taxon>Odontophoridae</taxon>
        <taxon>Callipepla</taxon>
    </lineage>
</organism>
<dbReference type="OrthoDB" id="6252479at2759"/>
<keyword evidence="2" id="KW-0472">Membrane</keyword>
<proteinExistence type="predicted"/>
<dbReference type="CDD" id="cd11304">
    <property type="entry name" value="Cadherin_repeat"/>
    <property type="match status" value="1"/>
</dbReference>
<dbReference type="GO" id="GO:0005509">
    <property type="term" value="F:calcium ion binding"/>
    <property type="evidence" value="ECO:0007669"/>
    <property type="project" value="InterPro"/>
</dbReference>
<comment type="caution">
    <text evidence="4">The sequence shown here is derived from an EMBL/GenBank/DDBJ whole genome shotgun (WGS) entry which is preliminary data.</text>
</comment>
<protein>
    <recommendedName>
        <fullName evidence="6">Cadherin domain-containing protein</fullName>
    </recommendedName>
</protein>
<evidence type="ECO:0000256" key="1">
    <source>
        <dbReference type="ARBA" id="ARBA00004370"/>
    </source>
</evidence>
<evidence type="ECO:0008006" key="6">
    <source>
        <dbReference type="Google" id="ProtNLM"/>
    </source>
</evidence>
<name>A0A226MPD5_CALSU</name>
<evidence type="ECO:0000256" key="2">
    <source>
        <dbReference type="ARBA" id="ARBA00023136"/>
    </source>
</evidence>
<evidence type="ECO:0000313" key="4">
    <source>
        <dbReference type="EMBL" id="OXB57121.1"/>
    </source>
</evidence>
<reference evidence="4 5" key="1">
    <citation type="submission" date="2016-07" db="EMBL/GenBank/DDBJ databases">
        <title>Disparate Historic Effective Population Sizes Predicted by Modern Levels of Genome Diversity for the Scaled Quail (Callipepla squamata) and the Northern Bobwhite (Colinus virginianus): Inferences from First and Second Generation Draft Genome Assemblies for Sympatric New World Quail.</title>
        <authorList>
            <person name="Oldeschulte D.L."/>
            <person name="Halley Y.A."/>
            <person name="Bhattarai E.K."/>
            <person name="Brashear W.A."/>
            <person name="Hill J."/>
            <person name="Metz R.P."/>
            <person name="Johnson C.D."/>
            <person name="Rollins D."/>
            <person name="Peterson M.J."/>
            <person name="Bickhart D.M."/>
            <person name="Decker J.E."/>
            <person name="Seabury C.M."/>
        </authorList>
    </citation>
    <scope>NUCLEOTIDE SEQUENCE [LARGE SCALE GENOMIC DNA]</scope>
    <source>
        <strain evidence="4 5">Texas</strain>
        <tissue evidence="4">Leg muscle</tissue>
    </source>
</reference>
<sequence>MDWRTGELRTARRVPAKRDPQRPYELVVEVRDHGQPPLSSTAAIQVVLVDGAAERPGGGGALGAGARARKKKLSKSDIMLVQSSNAPSNPAQVPVEESGSFGSHHHNQNYCYQVCLTPDTDAEHNPCGAIVTGYADQQPDIISNGSILSSETKHQRAELSYLVDRPRRVNSSAFQEADIVSSKDSGHGDSEQGDSDHDATNRGQSSGKSDKKVEIVDLCQFVMLKLISLVSFFLVLSGMDLFSNCTEECKALGHSDRCWMPSFVPSDGRQAADYRSNLHVPGMDSVPDTEVFETPEAQPGTERSFSTFGKEKSLHNTLERKELDGLLSNTRAPYKPPYLNGLLSFNV</sequence>
<dbReference type="STRING" id="9009.A0A226MPD5"/>
<dbReference type="SUPFAM" id="SSF49313">
    <property type="entry name" value="Cadherin-like"/>
    <property type="match status" value="1"/>
</dbReference>
<gene>
    <name evidence="4" type="ORF">ASZ78_006406</name>
</gene>
<dbReference type="Proteomes" id="UP000198323">
    <property type="component" value="Unassembled WGS sequence"/>
</dbReference>
<feature type="region of interest" description="Disordered" evidence="3">
    <location>
        <begin position="1"/>
        <end position="20"/>
    </location>
</feature>
<evidence type="ECO:0000256" key="3">
    <source>
        <dbReference type="SAM" id="MobiDB-lite"/>
    </source>
</evidence>
<keyword evidence="5" id="KW-1185">Reference proteome</keyword>
<dbReference type="Gene3D" id="2.60.40.60">
    <property type="entry name" value="Cadherins"/>
    <property type="match status" value="1"/>
</dbReference>
<dbReference type="InterPro" id="IPR015919">
    <property type="entry name" value="Cadherin-like_sf"/>
</dbReference>
<feature type="region of interest" description="Disordered" evidence="3">
    <location>
        <begin position="173"/>
        <end position="207"/>
    </location>
</feature>
<dbReference type="EMBL" id="MCFN01000571">
    <property type="protein sequence ID" value="OXB57121.1"/>
    <property type="molecule type" value="Genomic_DNA"/>
</dbReference>